<feature type="domain" description="Carboxyltransferase" evidence="4">
    <location>
        <begin position="1"/>
        <end position="191"/>
    </location>
</feature>
<evidence type="ECO:0000313" key="5">
    <source>
        <dbReference type="EMBL" id="SUE16477.1"/>
    </source>
</evidence>
<protein>
    <submittedName>
        <fullName evidence="5">Allophanate hydrolase subunit 1</fullName>
    </submittedName>
</protein>
<evidence type="ECO:0000256" key="1">
    <source>
        <dbReference type="ARBA" id="ARBA00022741"/>
    </source>
</evidence>
<proteinExistence type="predicted"/>
<evidence type="ECO:0000259" key="4">
    <source>
        <dbReference type="SMART" id="SM00796"/>
    </source>
</evidence>
<dbReference type="PANTHER" id="PTHR34698">
    <property type="entry name" value="5-OXOPROLINASE SUBUNIT B"/>
    <property type="match status" value="1"/>
</dbReference>
<dbReference type="SMART" id="SM00796">
    <property type="entry name" value="AHS1"/>
    <property type="match status" value="1"/>
</dbReference>
<dbReference type="SUPFAM" id="SSF160467">
    <property type="entry name" value="PH0987 N-terminal domain-like"/>
    <property type="match status" value="1"/>
</dbReference>
<keyword evidence="2 5" id="KW-0378">Hydrolase</keyword>
<keyword evidence="3" id="KW-0067">ATP-binding</keyword>
<accession>A0A379M2F4</accession>
<evidence type="ECO:0000256" key="2">
    <source>
        <dbReference type="ARBA" id="ARBA00022801"/>
    </source>
</evidence>
<keyword evidence="6" id="KW-1185">Reference proteome</keyword>
<reference evidence="5 6" key="1">
    <citation type="submission" date="2018-06" db="EMBL/GenBank/DDBJ databases">
        <authorList>
            <consortium name="Pathogen Informatics"/>
            <person name="Doyle S."/>
        </authorList>
    </citation>
    <scope>NUCLEOTIDE SEQUENCE [LARGE SCALE GENOMIC DNA]</scope>
    <source>
        <strain evidence="5 6">NCTC13296</strain>
    </source>
</reference>
<dbReference type="InterPro" id="IPR003833">
    <property type="entry name" value="CT_C_D"/>
</dbReference>
<keyword evidence="1" id="KW-0547">Nucleotide-binding</keyword>
<dbReference type="OrthoDB" id="9778567at2"/>
<dbReference type="PANTHER" id="PTHR34698:SF2">
    <property type="entry name" value="5-OXOPROLINASE SUBUNIT B"/>
    <property type="match status" value="1"/>
</dbReference>
<gene>
    <name evidence="5" type="primary">kipI</name>
    <name evidence="5" type="ORF">NCTC13296_03362</name>
</gene>
<dbReference type="Gene3D" id="3.30.1360.40">
    <property type="match status" value="1"/>
</dbReference>
<dbReference type="InterPro" id="IPR029000">
    <property type="entry name" value="Cyclophilin-like_dom_sf"/>
</dbReference>
<dbReference type="SUPFAM" id="SSF50891">
    <property type="entry name" value="Cyclophilin-like"/>
    <property type="match status" value="1"/>
</dbReference>
<dbReference type="Pfam" id="PF02682">
    <property type="entry name" value="CT_C_D"/>
    <property type="match status" value="1"/>
</dbReference>
<dbReference type="EMBL" id="UGVI01000001">
    <property type="protein sequence ID" value="SUE16477.1"/>
    <property type="molecule type" value="Genomic_DNA"/>
</dbReference>
<dbReference type="InterPro" id="IPR010016">
    <property type="entry name" value="PxpB"/>
</dbReference>
<dbReference type="GO" id="GO:0005524">
    <property type="term" value="F:ATP binding"/>
    <property type="evidence" value="ECO:0007669"/>
    <property type="project" value="UniProtKB-KW"/>
</dbReference>
<organism evidence="5 6">
    <name type="scientific">Rhodococcus gordoniae</name>
    <dbReference type="NCBI Taxonomy" id="223392"/>
    <lineage>
        <taxon>Bacteria</taxon>
        <taxon>Bacillati</taxon>
        <taxon>Actinomycetota</taxon>
        <taxon>Actinomycetes</taxon>
        <taxon>Mycobacteriales</taxon>
        <taxon>Nocardiaceae</taxon>
        <taxon>Rhodococcus</taxon>
    </lineage>
</organism>
<dbReference type="Proteomes" id="UP000254569">
    <property type="component" value="Unassembled WGS sequence"/>
</dbReference>
<name>A0A379M2F4_9NOCA</name>
<dbReference type="Gene3D" id="2.40.100.10">
    <property type="entry name" value="Cyclophilin-like"/>
    <property type="match status" value="1"/>
</dbReference>
<dbReference type="RefSeq" id="WP_064065434.1">
    <property type="nucleotide sequence ID" value="NZ_CP101467.1"/>
</dbReference>
<dbReference type="AlphaFoldDB" id="A0A379M2F4"/>
<evidence type="ECO:0000256" key="3">
    <source>
        <dbReference type="ARBA" id="ARBA00022840"/>
    </source>
</evidence>
<sequence length="202" mass="21434">MRIIRAGDSALLAEFESLDQVLGHFRALDRERPGGVVDLVPAARTLLVSFDPTETNVQVVHRWIATTPPLSEGATTIEEVTLEVRYDGADLEEVGESTGLGADGVVAAHTGSLWTVAFGGFAPGFAYLTGGDPRLHVPRRSSPRTTVPSGAVGLAGEFSGVYPRQSPGGWQLIGTTDAPLWQPDRTPAALLRPGHTVRFVAL</sequence>
<dbReference type="GO" id="GO:0016787">
    <property type="term" value="F:hydrolase activity"/>
    <property type="evidence" value="ECO:0007669"/>
    <property type="project" value="UniProtKB-KW"/>
</dbReference>
<evidence type="ECO:0000313" key="6">
    <source>
        <dbReference type="Proteomes" id="UP000254569"/>
    </source>
</evidence>